<dbReference type="Gene3D" id="3.30.1490.20">
    <property type="entry name" value="ATP-grasp fold, A domain"/>
    <property type="match status" value="1"/>
</dbReference>
<keyword evidence="3" id="KW-0547">Nucleotide-binding</keyword>
<dbReference type="GO" id="GO:0008716">
    <property type="term" value="F:D-alanine-D-alanine ligase activity"/>
    <property type="evidence" value="ECO:0007669"/>
    <property type="project" value="InterPro"/>
</dbReference>
<feature type="non-terminal residue" evidence="5">
    <location>
        <position position="1"/>
    </location>
</feature>
<evidence type="ECO:0000313" key="6">
    <source>
        <dbReference type="Proteomes" id="UP000754644"/>
    </source>
</evidence>
<feature type="domain" description="ATP-grasp" evidence="4">
    <location>
        <begin position="53"/>
        <end position="258"/>
    </location>
</feature>
<reference evidence="5" key="1">
    <citation type="submission" date="2020-05" db="EMBL/GenBank/DDBJ databases">
        <title>Sulfur intermediates as new biogeochemical hubs in an aquatic model microbial ecosystem.</title>
        <authorList>
            <person name="Vigneron A."/>
        </authorList>
    </citation>
    <scope>NUCLEOTIDE SEQUENCE</scope>
    <source>
        <strain evidence="5">Bin.250</strain>
    </source>
</reference>
<accession>A0A972VXL6</accession>
<comment type="similarity">
    <text evidence="1">Belongs to the D-alanine--D-alanine ligase family.</text>
</comment>
<dbReference type="InterPro" id="IPR013815">
    <property type="entry name" value="ATP_grasp_subdomain_1"/>
</dbReference>
<evidence type="ECO:0000313" key="5">
    <source>
        <dbReference type="EMBL" id="NQV65456.1"/>
    </source>
</evidence>
<sequence length="275" mass="30439">DGDRWDIVFNICEGMHGLGREAQVPALLDAYQIPYVFSDTLVCALTLHKGMTKDVVRAAGVATPDYVLIHAVADIKKVKLQYPLFAKPVAEGTGKGIDAESKINNSEQLNRVCKKLLKEYRQPVLVERFLPGREFTVGIIGTGAQARALATMEIVLLDGAEADVYSFNNKENWEQRVSYHLLADKRLRDKAELVALDAWRALGCRDGGRIDLRVDDLERVNFIEVNPLAGISPGYSDLPIMNSLLGNTYEDLIGRIMHSALQRQAKVEFTKAAAA</sequence>
<dbReference type="Gene3D" id="3.30.470.20">
    <property type="entry name" value="ATP-grasp fold, B domain"/>
    <property type="match status" value="1"/>
</dbReference>
<dbReference type="InterPro" id="IPR011761">
    <property type="entry name" value="ATP-grasp"/>
</dbReference>
<keyword evidence="3" id="KW-0067">ATP-binding</keyword>
<dbReference type="PANTHER" id="PTHR23132:SF23">
    <property type="entry name" value="D-ALANINE--D-ALANINE LIGASE B"/>
    <property type="match status" value="1"/>
</dbReference>
<dbReference type="GO" id="GO:0005524">
    <property type="term" value="F:ATP binding"/>
    <property type="evidence" value="ECO:0007669"/>
    <property type="project" value="UniProtKB-UniRule"/>
</dbReference>
<gene>
    <name evidence="5" type="ORF">HQ497_08825</name>
</gene>
<dbReference type="Pfam" id="PF07478">
    <property type="entry name" value="Dala_Dala_lig_C"/>
    <property type="match status" value="1"/>
</dbReference>
<evidence type="ECO:0000256" key="1">
    <source>
        <dbReference type="ARBA" id="ARBA00010871"/>
    </source>
</evidence>
<proteinExistence type="inferred from homology"/>
<dbReference type="EMBL" id="JABMOJ010000328">
    <property type="protein sequence ID" value="NQV65456.1"/>
    <property type="molecule type" value="Genomic_DNA"/>
</dbReference>
<protein>
    <submittedName>
        <fullName evidence="5">ATP-grasp domain-containing protein</fullName>
    </submittedName>
</protein>
<evidence type="ECO:0000256" key="3">
    <source>
        <dbReference type="PROSITE-ProRule" id="PRU00409"/>
    </source>
</evidence>
<keyword evidence="2" id="KW-0436">Ligase</keyword>
<dbReference type="PANTHER" id="PTHR23132">
    <property type="entry name" value="D-ALANINE--D-ALANINE LIGASE"/>
    <property type="match status" value="1"/>
</dbReference>
<organism evidence="5 6">
    <name type="scientific">SAR86 cluster bacterium</name>
    <dbReference type="NCBI Taxonomy" id="2030880"/>
    <lineage>
        <taxon>Bacteria</taxon>
        <taxon>Pseudomonadati</taxon>
        <taxon>Pseudomonadota</taxon>
        <taxon>Gammaproteobacteria</taxon>
        <taxon>SAR86 cluster</taxon>
    </lineage>
</organism>
<dbReference type="SUPFAM" id="SSF56059">
    <property type="entry name" value="Glutathione synthetase ATP-binding domain-like"/>
    <property type="match status" value="1"/>
</dbReference>
<evidence type="ECO:0000256" key="2">
    <source>
        <dbReference type="ARBA" id="ARBA00022598"/>
    </source>
</evidence>
<evidence type="ECO:0000259" key="4">
    <source>
        <dbReference type="PROSITE" id="PS50975"/>
    </source>
</evidence>
<dbReference type="Gene3D" id="3.40.50.20">
    <property type="match status" value="1"/>
</dbReference>
<dbReference type="AlphaFoldDB" id="A0A972VXL6"/>
<dbReference type="GO" id="GO:0046872">
    <property type="term" value="F:metal ion binding"/>
    <property type="evidence" value="ECO:0007669"/>
    <property type="project" value="InterPro"/>
</dbReference>
<dbReference type="InterPro" id="IPR011095">
    <property type="entry name" value="Dala_Dala_lig_C"/>
</dbReference>
<comment type="caution">
    <text evidence="5">The sequence shown here is derived from an EMBL/GenBank/DDBJ whole genome shotgun (WGS) entry which is preliminary data.</text>
</comment>
<name>A0A972VXL6_9GAMM</name>
<dbReference type="PROSITE" id="PS50975">
    <property type="entry name" value="ATP_GRASP"/>
    <property type="match status" value="1"/>
</dbReference>
<dbReference type="Proteomes" id="UP000754644">
    <property type="component" value="Unassembled WGS sequence"/>
</dbReference>